<feature type="domain" description="HAMP" evidence="8">
    <location>
        <begin position="339"/>
        <end position="392"/>
    </location>
</feature>
<dbReference type="GO" id="GO:0005886">
    <property type="term" value="C:plasma membrane"/>
    <property type="evidence" value="ECO:0007669"/>
    <property type="project" value="UniProtKB-SubCell"/>
</dbReference>
<dbReference type="InterPro" id="IPR003594">
    <property type="entry name" value="HATPase_dom"/>
</dbReference>
<dbReference type="SMART" id="SM00387">
    <property type="entry name" value="HATPase_c"/>
    <property type="match status" value="1"/>
</dbReference>
<dbReference type="InterPro" id="IPR010559">
    <property type="entry name" value="Sig_transdc_His_kin_internal"/>
</dbReference>
<keyword evidence="3" id="KW-0597">Phosphoprotein</keyword>
<evidence type="ECO:0000256" key="3">
    <source>
        <dbReference type="ARBA" id="ARBA00022553"/>
    </source>
</evidence>
<organism evidence="9 10">
    <name type="scientific">Paenibacillus albiflavus</name>
    <dbReference type="NCBI Taxonomy" id="2545760"/>
    <lineage>
        <taxon>Bacteria</taxon>
        <taxon>Bacillati</taxon>
        <taxon>Bacillota</taxon>
        <taxon>Bacilli</taxon>
        <taxon>Bacillales</taxon>
        <taxon>Paenibacillaceae</taxon>
        <taxon>Paenibacillus</taxon>
    </lineage>
</organism>
<accession>A0A4R4E9W8</accession>
<dbReference type="PANTHER" id="PTHR34220:SF7">
    <property type="entry name" value="SENSOR HISTIDINE KINASE YPDA"/>
    <property type="match status" value="1"/>
</dbReference>
<dbReference type="AlphaFoldDB" id="A0A4R4E9W8"/>
<dbReference type="EMBL" id="SKFG01000012">
    <property type="protein sequence ID" value="TCZ76666.1"/>
    <property type="molecule type" value="Genomic_DNA"/>
</dbReference>
<dbReference type="SUPFAM" id="SSF55874">
    <property type="entry name" value="ATPase domain of HSP90 chaperone/DNA topoisomerase II/histidine kinase"/>
    <property type="match status" value="1"/>
</dbReference>
<evidence type="ECO:0000256" key="1">
    <source>
        <dbReference type="ARBA" id="ARBA00004651"/>
    </source>
</evidence>
<feature type="transmembrane region" description="Helical" evidence="7">
    <location>
        <begin position="318"/>
        <end position="338"/>
    </location>
</feature>
<sequence length="609" mass="69740">MVLSSIVRGARLRTGVHNPVTKIKLKHQLILLFFVMFGPMFLLNWYGNMQTSQIMQDHVTNAYIELNKQNVMLINRDLDAIKKIVTTIILNSITQSLIPGEHDTVYDRVKQFSEMDKLLANYSLGMDGRQAVYYSMFVYDPQNYYSFVTKEPSSFKRRGMYFLSDSSKPLWFDDAITNRGRSYLKVIDKYGPFQDERSLAYIQGITNIYRGNEAIGVLVVTNMEKKIEESFQTVSLPSGEIYFTNWDNQVLASTNASIGSTIHLPANPDGEESSVGTFHVVSGGAIYVVSYDAFLGQKLIYKVPVDSILQKQNGLKGVIQFISIVYFILGLIIMLYFWRSIMHPLEKMAVFVRSYEPGNAIPRLPGKQRNDEVGELMIAINEMAKRLNLLIHDKYLMDIKQKESQLQLLYQQINPHLLYNTLESIYWKSSMEGQSETADMIKELSQIMKIGLSRGNELITLEDELTHALSYTRLQQKRYEYDFEVEWQIADEVLNNLIPKVTLQPLIENAIIHGVRHMGEDGQIRITSFRGKDEIILTIEDNGYKEVNYEAIAKLLYAEQGDSKVGYGIRNVHQRIQLHFGQRYGITYAKREAGGTVVTVLLPIVIKSE</sequence>
<name>A0A4R4E9W8_9BACL</name>
<keyword evidence="7" id="KW-0812">Transmembrane</keyword>
<keyword evidence="7" id="KW-1133">Transmembrane helix</keyword>
<dbReference type="Pfam" id="PF02518">
    <property type="entry name" value="HATPase_c"/>
    <property type="match status" value="1"/>
</dbReference>
<dbReference type="Proteomes" id="UP000295418">
    <property type="component" value="Unassembled WGS sequence"/>
</dbReference>
<dbReference type="GO" id="GO:0000155">
    <property type="term" value="F:phosphorelay sensor kinase activity"/>
    <property type="evidence" value="ECO:0007669"/>
    <property type="project" value="InterPro"/>
</dbReference>
<keyword evidence="4" id="KW-0808">Transferase</keyword>
<comment type="subcellular location">
    <subcellularLocation>
        <location evidence="1">Cell membrane</location>
        <topology evidence="1">Multi-pass membrane protein</topology>
    </subcellularLocation>
</comment>
<dbReference type="Gene3D" id="3.30.565.10">
    <property type="entry name" value="Histidine kinase-like ATPase, C-terminal domain"/>
    <property type="match status" value="1"/>
</dbReference>
<comment type="caution">
    <text evidence="9">The sequence shown here is derived from an EMBL/GenBank/DDBJ whole genome shotgun (WGS) entry which is preliminary data.</text>
</comment>
<dbReference type="PROSITE" id="PS50885">
    <property type="entry name" value="HAMP"/>
    <property type="match status" value="1"/>
</dbReference>
<keyword evidence="10" id="KW-1185">Reference proteome</keyword>
<dbReference type="InterPro" id="IPR036890">
    <property type="entry name" value="HATPase_C_sf"/>
</dbReference>
<dbReference type="Gene3D" id="6.10.340.10">
    <property type="match status" value="1"/>
</dbReference>
<evidence type="ECO:0000256" key="5">
    <source>
        <dbReference type="ARBA" id="ARBA00022777"/>
    </source>
</evidence>
<evidence type="ECO:0000256" key="4">
    <source>
        <dbReference type="ARBA" id="ARBA00022679"/>
    </source>
</evidence>
<gene>
    <name evidence="9" type="ORF">E0485_13060</name>
</gene>
<keyword evidence="6 7" id="KW-0472">Membrane</keyword>
<dbReference type="InterPro" id="IPR050640">
    <property type="entry name" value="Bact_2-comp_sensor_kinase"/>
</dbReference>
<evidence type="ECO:0000313" key="9">
    <source>
        <dbReference type="EMBL" id="TCZ76666.1"/>
    </source>
</evidence>
<keyword evidence="2" id="KW-1003">Cell membrane</keyword>
<proteinExistence type="predicted"/>
<evidence type="ECO:0000259" key="8">
    <source>
        <dbReference type="PROSITE" id="PS50885"/>
    </source>
</evidence>
<dbReference type="CDD" id="cd06225">
    <property type="entry name" value="HAMP"/>
    <property type="match status" value="1"/>
</dbReference>
<dbReference type="Pfam" id="PF00672">
    <property type="entry name" value="HAMP"/>
    <property type="match status" value="1"/>
</dbReference>
<dbReference type="SUPFAM" id="SSF158472">
    <property type="entry name" value="HAMP domain-like"/>
    <property type="match status" value="1"/>
</dbReference>
<evidence type="ECO:0000256" key="2">
    <source>
        <dbReference type="ARBA" id="ARBA00022475"/>
    </source>
</evidence>
<dbReference type="Pfam" id="PF06580">
    <property type="entry name" value="His_kinase"/>
    <property type="match status" value="1"/>
</dbReference>
<evidence type="ECO:0000313" key="10">
    <source>
        <dbReference type="Proteomes" id="UP000295418"/>
    </source>
</evidence>
<dbReference type="SMART" id="SM00304">
    <property type="entry name" value="HAMP"/>
    <property type="match status" value="1"/>
</dbReference>
<feature type="transmembrane region" description="Helical" evidence="7">
    <location>
        <begin position="29"/>
        <end position="47"/>
    </location>
</feature>
<protein>
    <submittedName>
        <fullName evidence="9">HAMP domain-containing protein</fullName>
    </submittedName>
</protein>
<evidence type="ECO:0000256" key="6">
    <source>
        <dbReference type="ARBA" id="ARBA00023136"/>
    </source>
</evidence>
<dbReference type="OrthoDB" id="2641683at2"/>
<dbReference type="InterPro" id="IPR003660">
    <property type="entry name" value="HAMP_dom"/>
</dbReference>
<evidence type="ECO:0000256" key="7">
    <source>
        <dbReference type="SAM" id="Phobius"/>
    </source>
</evidence>
<dbReference type="PANTHER" id="PTHR34220">
    <property type="entry name" value="SENSOR HISTIDINE KINASE YPDA"/>
    <property type="match status" value="1"/>
</dbReference>
<keyword evidence="5" id="KW-0418">Kinase</keyword>
<reference evidence="9 10" key="1">
    <citation type="submission" date="2019-03" db="EMBL/GenBank/DDBJ databases">
        <authorList>
            <person name="Kim M.K.M."/>
        </authorList>
    </citation>
    <scope>NUCLEOTIDE SEQUENCE [LARGE SCALE GENOMIC DNA]</scope>
    <source>
        <strain evidence="9 10">18JY21-1</strain>
    </source>
</reference>